<keyword evidence="1" id="KW-1015">Disulfide bond</keyword>
<evidence type="ECO:0000256" key="2">
    <source>
        <dbReference type="SAM" id="Phobius"/>
    </source>
</evidence>
<keyword evidence="5" id="KW-1185">Reference proteome</keyword>
<keyword evidence="1" id="KW-0143">Chaperone</keyword>
<dbReference type="GeneID" id="5042622"/>
<keyword evidence="1" id="KW-0496">Mitochondrion</keyword>
<dbReference type="RefSeq" id="XP_001456837.1">
    <property type="nucleotide sequence ID" value="XM_001456800.2"/>
</dbReference>
<protein>
    <recommendedName>
        <fullName evidence="1">Mitochondrial import inner membrane translocase subunit</fullName>
    </recommendedName>
</protein>
<keyword evidence="2" id="KW-0812">Transmembrane</keyword>
<comment type="subcellular location">
    <subcellularLocation>
        <location evidence="1">Mitochondrion inner membrane</location>
        <topology evidence="1">Peripheral membrane protein</topology>
        <orientation evidence="1">Intermembrane side</orientation>
    </subcellularLocation>
</comment>
<dbReference type="EMBL" id="CT868654">
    <property type="protein sequence ID" value="CAK89440.1"/>
    <property type="molecule type" value="Genomic_DNA"/>
</dbReference>
<keyword evidence="2" id="KW-0472">Membrane</keyword>
<dbReference type="AlphaFoldDB" id="A0E2C3"/>
<reference evidence="4 5" key="1">
    <citation type="journal article" date="2006" name="Nature">
        <title>Global trends of whole-genome duplications revealed by the ciliate Paramecium tetraurelia.</title>
        <authorList>
            <consortium name="Genoscope"/>
            <person name="Aury J.-M."/>
            <person name="Jaillon O."/>
            <person name="Duret L."/>
            <person name="Noel B."/>
            <person name="Jubin C."/>
            <person name="Porcel B.M."/>
            <person name="Segurens B."/>
            <person name="Daubin V."/>
            <person name="Anthouard V."/>
            <person name="Aiach N."/>
            <person name="Arnaiz O."/>
            <person name="Billaut A."/>
            <person name="Beisson J."/>
            <person name="Blanc I."/>
            <person name="Bouhouche K."/>
            <person name="Camara F."/>
            <person name="Duharcourt S."/>
            <person name="Guigo R."/>
            <person name="Gogendeau D."/>
            <person name="Katinka M."/>
            <person name="Keller A.-M."/>
            <person name="Kissmehl R."/>
            <person name="Klotz C."/>
            <person name="Koll F."/>
            <person name="Le Moue A."/>
            <person name="Lepere C."/>
            <person name="Malinsky S."/>
            <person name="Nowacki M."/>
            <person name="Nowak J.K."/>
            <person name="Plattner H."/>
            <person name="Poulain J."/>
            <person name="Ruiz F."/>
            <person name="Serrano V."/>
            <person name="Zagulski M."/>
            <person name="Dessen P."/>
            <person name="Betermier M."/>
            <person name="Weissenbach J."/>
            <person name="Scarpelli C."/>
            <person name="Schachter V."/>
            <person name="Sperling L."/>
            <person name="Meyer E."/>
            <person name="Cohen J."/>
            <person name="Wincker P."/>
        </authorList>
    </citation>
    <scope>NUCLEOTIDE SEQUENCE [LARGE SCALE GENOMIC DNA]</scope>
    <source>
        <strain evidence="4 5">Stock d4-2</strain>
    </source>
</reference>
<keyword evidence="1" id="KW-0653">Protein transport</keyword>
<name>A0E2C3_PARTE</name>
<comment type="similarity">
    <text evidence="1">Belongs to the small Tim family.</text>
</comment>
<keyword evidence="1" id="KW-0813">Transport</keyword>
<dbReference type="OMA" id="NYIIMDN"/>
<comment type="domain">
    <text evidence="1">The twin CX3C motif contains 4 conserved Cys residues that form 2 disulfide bonds in the mitochondrial intermembrane space.</text>
</comment>
<proteinExistence type="inferred from homology"/>
<feature type="domain" description="Tim10-like" evidence="3">
    <location>
        <begin position="34"/>
        <end position="94"/>
    </location>
</feature>
<sequence length="95" mass="11237">MIHLIFQQAIKFNISSSFLYYFNFSSFILLNYIIMDNIQQRETLGLFLRFTSICQVRCGVLSSKDDVLTKENHQCLEKCTNHLIDSFRKVQDAYK</sequence>
<dbReference type="HOGENOM" id="CLU_2377323_0_0_1"/>
<evidence type="ECO:0000256" key="1">
    <source>
        <dbReference type="RuleBase" id="RU367043"/>
    </source>
</evidence>
<dbReference type="Pfam" id="PF02953">
    <property type="entry name" value="zf-Tim10_DDP"/>
    <property type="match status" value="1"/>
</dbReference>
<feature type="transmembrane region" description="Helical" evidence="2">
    <location>
        <begin position="12"/>
        <end position="34"/>
    </location>
</feature>
<dbReference type="InterPro" id="IPR004217">
    <property type="entry name" value="Tim10-like"/>
</dbReference>
<evidence type="ECO:0000313" key="4">
    <source>
        <dbReference type="EMBL" id="CAK89440.1"/>
    </source>
</evidence>
<gene>
    <name evidence="4" type="ORF">GSPATT00022612001</name>
</gene>
<dbReference type="Proteomes" id="UP000000600">
    <property type="component" value="Unassembled WGS sequence"/>
</dbReference>
<comment type="function">
    <text evidence="1">Mitochondrial intermembrane chaperone that participates in the import and insertion of some multi-pass transmembrane proteins into the mitochondrial inner membrane. Also required for the transfer of beta-barrel precursors from the TOM complex to the sorting and assembly machinery (SAM complex) of the outer membrane. Acts as a chaperone-like protein that protects the hydrophobic precursors from aggregation and guide them through the mitochondrial intermembrane space.</text>
</comment>
<dbReference type="KEGG" id="ptm:GSPATT00022612001"/>
<dbReference type="SUPFAM" id="SSF144122">
    <property type="entry name" value="Tim10-like"/>
    <property type="match status" value="1"/>
</dbReference>
<keyword evidence="1" id="KW-0999">Mitochondrion inner membrane</keyword>
<evidence type="ECO:0000313" key="5">
    <source>
        <dbReference type="Proteomes" id="UP000000600"/>
    </source>
</evidence>
<dbReference type="InParanoid" id="A0E2C3"/>
<keyword evidence="1" id="KW-0811">Translocation</keyword>
<evidence type="ECO:0000259" key="3">
    <source>
        <dbReference type="Pfam" id="PF02953"/>
    </source>
</evidence>
<dbReference type="InterPro" id="IPR035427">
    <property type="entry name" value="Tim10-like_dom_sf"/>
</dbReference>
<keyword evidence="2" id="KW-1133">Transmembrane helix</keyword>
<organism evidence="4 5">
    <name type="scientific">Paramecium tetraurelia</name>
    <dbReference type="NCBI Taxonomy" id="5888"/>
    <lineage>
        <taxon>Eukaryota</taxon>
        <taxon>Sar</taxon>
        <taxon>Alveolata</taxon>
        <taxon>Ciliophora</taxon>
        <taxon>Intramacronucleata</taxon>
        <taxon>Oligohymenophorea</taxon>
        <taxon>Peniculida</taxon>
        <taxon>Parameciidae</taxon>
        <taxon>Paramecium</taxon>
    </lineage>
</organism>
<dbReference type="GO" id="GO:0005743">
    <property type="term" value="C:mitochondrial inner membrane"/>
    <property type="evidence" value="ECO:0007669"/>
    <property type="project" value="UniProtKB-SubCell"/>
</dbReference>
<comment type="subunit">
    <text evidence="1">Heterohexamer.</text>
</comment>
<dbReference type="GO" id="GO:0015031">
    <property type="term" value="P:protein transport"/>
    <property type="evidence" value="ECO:0007669"/>
    <property type="project" value="UniProtKB-KW"/>
</dbReference>
<accession>A0E2C3</accession>